<keyword evidence="1" id="KW-0472">Membrane</keyword>
<dbReference type="EMBL" id="QWKX01000024">
    <property type="protein sequence ID" value="RIH77603.1"/>
    <property type="molecule type" value="Genomic_DNA"/>
</dbReference>
<comment type="caution">
    <text evidence="2">The sequence shown here is derived from an EMBL/GenBank/DDBJ whole genome shotgun (WGS) entry which is preliminary data.</text>
</comment>
<feature type="transmembrane region" description="Helical" evidence="1">
    <location>
        <begin position="230"/>
        <end position="249"/>
    </location>
</feature>
<keyword evidence="1" id="KW-1133">Transmembrane helix</keyword>
<feature type="transmembrane region" description="Helical" evidence="1">
    <location>
        <begin position="261"/>
        <end position="283"/>
    </location>
</feature>
<feature type="transmembrane region" description="Helical" evidence="1">
    <location>
        <begin position="163"/>
        <end position="185"/>
    </location>
</feature>
<dbReference type="RefSeq" id="WP_027887775.1">
    <property type="nucleotide sequence ID" value="NZ_JBHSXZ010000049.1"/>
</dbReference>
<reference evidence="2 3" key="1">
    <citation type="submission" date="2018-08" db="EMBL/GenBank/DDBJ databases">
        <title>Meiothermus cateniformans JCM 15151 genome sequencing project.</title>
        <authorList>
            <person name="Da Costa M.S."/>
            <person name="Albuquerque L."/>
            <person name="Raposo P."/>
            <person name="Froufe H.J.C."/>
            <person name="Barroso C.S."/>
            <person name="Egas C."/>
        </authorList>
    </citation>
    <scope>NUCLEOTIDE SEQUENCE [LARGE SCALE GENOMIC DNA]</scope>
    <source>
        <strain evidence="2 3">JCM 15151</strain>
    </source>
</reference>
<feature type="transmembrane region" description="Helical" evidence="1">
    <location>
        <begin position="70"/>
        <end position="88"/>
    </location>
</feature>
<feature type="transmembrane region" description="Helical" evidence="1">
    <location>
        <begin position="100"/>
        <end position="124"/>
    </location>
</feature>
<protein>
    <submittedName>
        <fullName evidence="2">Na+-dependent bicarbonate transporter superfamily protein</fullName>
    </submittedName>
</protein>
<dbReference type="Proteomes" id="UP000266089">
    <property type="component" value="Unassembled WGS sequence"/>
</dbReference>
<evidence type="ECO:0000256" key="1">
    <source>
        <dbReference type="SAM" id="Phobius"/>
    </source>
</evidence>
<dbReference type="OrthoDB" id="345121at2"/>
<accession>A0A399E234</accession>
<keyword evidence="1" id="KW-0812">Transmembrane</keyword>
<evidence type="ECO:0000313" key="2">
    <source>
        <dbReference type="EMBL" id="RIH77603.1"/>
    </source>
</evidence>
<proteinExistence type="predicted"/>
<dbReference type="InterPro" id="IPR010293">
    <property type="entry name" value="Sbt_1"/>
</dbReference>
<dbReference type="Pfam" id="PF05982">
    <property type="entry name" value="Sbt_1"/>
    <property type="match status" value="1"/>
</dbReference>
<feature type="transmembrane region" description="Helical" evidence="1">
    <location>
        <begin position="6"/>
        <end position="28"/>
    </location>
</feature>
<feature type="transmembrane region" description="Helical" evidence="1">
    <location>
        <begin position="130"/>
        <end position="151"/>
    </location>
</feature>
<dbReference type="AlphaFoldDB" id="A0A399E234"/>
<feature type="transmembrane region" description="Helical" evidence="1">
    <location>
        <begin position="197"/>
        <end position="218"/>
    </location>
</feature>
<sequence length="322" mass="33457">MDTLELLRINLLSPAVLAFALGIVATLVKSDLKIPDALYTTLSIYLLLSIGLKGGAALATTPFAEVWKPALATLALSIITPLLSYTTLRRLGRFDVVNAAAIAAHYGSVSAVTFIAATTFMQAARQPVEGFLPTLVAILEVPAIVIALLIARRSLGGGSLGEAVREIFAGKSVLLLVGGSVMGFLSGPEGLKQVAAVFVDPFRGVLVLFLLELGMIAAKRLRDLRSVGGFLIGFGIAMPLVQGSLGVWLGSLAGMSVGGAMVLGTMAASASYIAAPAAVRIALPQANPSYYLTASLGITFPFNLTLGIPIYYAISRWLHGGS</sequence>
<name>A0A399E234_9DEIN</name>
<dbReference type="PANTHER" id="PTHR40400:SF1">
    <property type="entry name" value="SLR1512 PROTEIN"/>
    <property type="match status" value="1"/>
</dbReference>
<dbReference type="PANTHER" id="PTHR40400">
    <property type="entry name" value="SLR1512 PROTEIN"/>
    <property type="match status" value="1"/>
</dbReference>
<feature type="transmembrane region" description="Helical" evidence="1">
    <location>
        <begin position="290"/>
        <end position="314"/>
    </location>
</feature>
<feature type="transmembrane region" description="Helical" evidence="1">
    <location>
        <begin position="37"/>
        <end position="58"/>
    </location>
</feature>
<organism evidence="2 3">
    <name type="scientific">Meiothermus taiwanensis</name>
    <dbReference type="NCBI Taxonomy" id="172827"/>
    <lineage>
        <taxon>Bacteria</taxon>
        <taxon>Thermotogati</taxon>
        <taxon>Deinococcota</taxon>
        <taxon>Deinococci</taxon>
        <taxon>Thermales</taxon>
        <taxon>Thermaceae</taxon>
        <taxon>Meiothermus</taxon>
    </lineage>
</organism>
<gene>
    <name evidence="2" type="ORF">Mcate_01223</name>
</gene>
<evidence type="ECO:0000313" key="3">
    <source>
        <dbReference type="Proteomes" id="UP000266089"/>
    </source>
</evidence>